<keyword evidence="2" id="KW-1185">Reference proteome</keyword>
<sequence length="184" mass="20328">PEMKKKNISAEIFAEFDEFLQAPEAAFETAQQKLCKLVLGSFQILQQNSDHLDYGQDQGSKSQRSCKDGTGGYVFRFVKSPVVGSKCSCQCHLSKCGHKVCTPEKQEDVVELQPYQVLVVGSLPTIEGKQAHGVRTLRLNVGCAEVLRGRQGKKCWKRGVHMCVLTAGSQFCLLYSQAVSLKTL</sequence>
<reference evidence="1" key="2">
    <citation type="submission" date="2025-08" db="UniProtKB">
        <authorList>
            <consortium name="Ensembl"/>
        </authorList>
    </citation>
    <scope>IDENTIFICATION</scope>
</reference>
<name>A0AAY4DQT1_9TELE</name>
<accession>A0AAY4DQT1</accession>
<dbReference type="AlphaFoldDB" id="A0AAY4DQT1"/>
<dbReference type="Ensembl" id="ENSDCDT00010057990.1">
    <property type="protein sequence ID" value="ENSDCDP00010047750.1"/>
    <property type="gene ID" value="ENSDCDG00010028823.1"/>
</dbReference>
<evidence type="ECO:0000313" key="2">
    <source>
        <dbReference type="Proteomes" id="UP000694580"/>
    </source>
</evidence>
<protein>
    <submittedName>
        <fullName evidence="1">Uncharacterized protein</fullName>
    </submittedName>
</protein>
<dbReference type="GeneTree" id="ENSGT00970000193546"/>
<reference evidence="1" key="3">
    <citation type="submission" date="2025-09" db="UniProtKB">
        <authorList>
            <consortium name="Ensembl"/>
        </authorList>
    </citation>
    <scope>IDENTIFICATION</scope>
</reference>
<evidence type="ECO:0000313" key="1">
    <source>
        <dbReference type="Ensembl" id="ENSDCDP00010047750.1"/>
    </source>
</evidence>
<reference evidence="1 2" key="1">
    <citation type="submission" date="2020-06" db="EMBL/GenBank/DDBJ databases">
        <authorList>
            <consortium name="Wellcome Sanger Institute Data Sharing"/>
        </authorList>
    </citation>
    <scope>NUCLEOTIDE SEQUENCE [LARGE SCALE GENOMIC DNA]</scope>
</reference>
<organism evidence="1 2">
    <name type="scientific">Denticeps clupeoides</name>
    <name type="common">denticle herring</name>
    <dbReference type="NCBI Taxonomy" id="299321"/>
    <lineage>
        <taxon>Eukaryota</taxon>
        <taxon>Metazoa</taxon>
        <taxon>Chordata</taxon>
        <taxon>Craniata</taxon>
        <taxon>Vertebrata</taxon>
        <taxon>Euteleostomi</taxon>
        <taxon>Actinopterygii</taxon>
        <taxon>Neopterygii</taxon>
        <taxon>Teleostei</taxon>
        <taxon>Clupei</taxon>
        <taxon>Clupeiformes</taxon>
        <taxon>Denticipitoidei</taxon>
        <taxon>Denticipitidae</taxon>
        <taxon>Denticeps</taxon>
    </lineage>
</organism>
<proteinExistence type="predicted"/>
<dbReference type="Proteomes" id="UP000694580">
    <property type="component" value="Chromosome 7"/>
</dbReference>